<dbReference type="eggNOG" id="ENOG502THKC">
    <property type="taxonomic scope" value="Eukaryota"/>
</dbReference>
<evidence type="ECO:0000256" key="1">
    <source>
        <dbReference type="SAM" id="MobiDB-lite"/>
    </source>
</evidence>
<dbReference type="EMBL" id="HE600908">
    <property type="protein sequence ID" value="CAP30435.2"/>
    <property type="molecule type" value="Genomic_DNA"/>
</dbReference>
<name>A8XCR7_CAEBR</name>
<feature type="compositionally biased region" description="Basic and acidic residues" evidence="1">
    <location>
        <begin position="111"/>
        <end position="125"/>
    </location>
</feature>
<reference evidence="2 3" key="1">
    <citation type="journal article" date="2003" name="PLoS Biol.">
        <title>The genome sequence of Caenorhabditis briggsae: a platform for comparative genomics.</title>
        <authorList>
            <person name="Stein L.D."/>
            <person name="Bao Z."/>
            <person name="Blasiar D."/>
            <person name="Blumenthal T."/>
            <person name="Brent M.R."/>
            <person name="Chen N."/>
            <person name="Chinwalla A."/>
            <person name="Clarke L."/>
            <person name="Clee C."/>
            <person name="Coghlan A."/>
            <person name="Coulson A."/>
            <person name="D'Eustachio P."/>
            <person name="Fitch D.H."/>
            <person name="Fulton L.A."/>
            <person name="Fulton R.E."/>
            <person name="Griffiths-Jones S."/>
            <person name="Harris T.W."/>
            <person name="Hillier L.W."/>
            <person name="Kamath R."/>
            <person name="Kuwabara P.E."/>
            <person name="Mardis E.R."/>
            <person name="Marra M.A."/>
            <person name="Miner T.L."/>
            <person name="Minx P."/>
            <person name="Mullikin J.C."/>
            <person name="Plumb R.W."/>
            <person name="Rogers J."/>
            <person name="Schein J.E."/>
            <person name="Sohrmann M."/>
            <person name="Spieth J."/>
            <person name="Stajich J.E."/>
            <person name="Wei C."/>
            <person name="Willey D."/>
            <person name="Wilson R.K."/>
            <person name="Durbin R."/>
            <person name="Waterston R.H."/>
        </authorList>
    </citation>
    <scope>NUCLEOTIDE SEQUENCE [LARGE SCALE GENOMIC DNA]</scope>
    <source>
        <strain evidence="2 3">AF16</strain>
    </source>
</reference>
<dbReference type="Proteomes" id="UP000008549">
    <property type="component" value="Unassembled WGS sequence"/>
</dbReference>
<dbReference type="WormBase" id="CBG11536">
    <property type="protein sequence ID" value="CBP02737"/>
    <property type="gene ID" value="WBGene00032643"/>
</dbReference>
<evidence type="ECO:0000313" key="4">
    <source>
        <dbReference type="WormBase" id="CBG11536"/>
    </source>
</evidence>
<reference evidence="2 3" key="2">
    <citation type="journal article" date="2011" name="PLoS Genet.">
        <title>Caenorhabditis briggsae recombinant inbred line genotypes reveal inter-strain incompatibility and the evolution of recombination.</title>
        <authorList>
            <person name="Ross J.A."/>
            <person name="Koboldt D.C."/>
            <person name="Staisch J.E."/>
            <person name="Chamberlin H.M."/>
            <person name="Gupta B.P."/>
            <person name="Miller R.D."/>
            <person name="Baird S.E."/>
            <person name="Haag E.S."/>
        </authorList>
    </citation>
    <scope>NUCLEOTIDE SEQUENCE [LARGE SCALE GENOMIC DNA]</scope>
    <source>
        <strain evidence="2 3">AF16</strain>
    </source>
</reference>
<dbReference type="RefSeq" id="XP_045094496.1">
    <property type="nucleotide sequence ID" value="XM_045236431.1"/>
</dbReference>
<organism evidence="2 3">
    <name type="scientific">Caenorhabditis briggsae</name>
    <dbReference type="NCBI Taxonomy" id="6238"/>
    <lineage>
        <taxon>Eukaryota</taxon>
        <taxon>Metazoa</taxon>
        <taxon>Ecdysozoa</taxon>
        <taxon>Nematoda</taxon>
        <taxon>Chromadorea</taxon>
        <taxon>Rhabditida</taxon>
        <taxon>Rhabditina</taxon>
        <taxon>Rhabditomorpha</taxon>
        <taxon>Rhabditoidea</taxon>
        <taxon>Rhabditidae</taxon>
        <taxon>Peloderinae</taxon>
        <taxon>Caenorhabditis</taxon>
    </lineage>
</organism>
<feature type="region of interest" description="Disordered" evidence="1">
    <location>
        <begin position="106"/>
        <end position="125"/>
    </location>
</feature>
<dbReference type="GeneID" id="8577285"/>
<dbReference type="AlphaFoldDB" id="A8XCR7"/>
<dbReference type="InParanoid" id="A8XCR7"/>
<protein>
    <submittedName>
        <fullName evidence="2">Protein CBG11536</fullName>
    </submittedName>
</protein>
<sequence>MWQNQPQPINFNQYGQHGNGNNYYDILPVTTTLNPNPNASIDFVVTQVDTLANQINTLVADSEAAGLQIADRAKRESRVEHTDLSSTIPPLPYCVCRAARRRRSGSCAGALREHEESMEEKGKTQ</sequence>
<gene>
    <name evidence="2 4" type="ORF">CBG11536</name>
    <name evidence="2" type="ORF">CBG_11536</name>
</gene>
<accession>A8XCR7</accession>
<proteinExistence type="predicted"/>
<evidence type="ECO:0000313" key="3">
    <source>
        <dbReference type="Proteomes" id="UP000008549"/>
    </source>
</evidence>
<dbReference type="CTD" id="8577285"/>
<evidence type="ECO:0000313" key="2">
    <source>
        <dbReference type="EMBL" id="CAP30435.2"/>
    </source>
</evidence>
<dbReference type="KEGG" id="cbr:CBG_11536"/>
<keyword evidence="3" id="KW-1185">Reference proteome</keyword>
<dbReference type="HOGENOM" id="CLU_1994650_0_0_1"/>